<proteinExistence type="predicted"/>
<feature type="compositionally biased region" description="Polar residues" evidence="2">
    <location>
        <begin position="8"/>
        <end position="49"/>
    </location>
</feature>
<dbReference type="VEuPathDB" id="VectorBase:RPRC000078"/>
<organism evidence="3 4">
    <name type="scientific">Rhodnius prolixus</name>
    <name type="common">Triatomid bug</name>
    <dbReference type="NCBI Taxonomy" id="13249"/>
    <lineage>
        <taxon>Eukaryota</taxon>
        <taxon>Metazoa</taxon>
        <taxon>Ecdysozoa</taxon>
        <taxon>Arthropoda</taxon>
        <taxon>Hexapoda</taxon>
        <taxon>Insecta</taxon>
        <taxon>Pterygota</taxon>
        <taxon>Neoptera</taxon>
        <taxon>Paraneoptera</taxon>
        <taxon>Hemiptera</taxon>
        <taxon>Heteroptera</taxon>
        <taxon>Panheteroptera</taxon>
        <taxon>Cimicomorpha</taxon>
        <taxon>Reduviidae</taxon>
        <taxon>Triatominae</taxon>
        <taxon>Rhodnius</taxon>
    </lineage>
</organism>
<evidence type="ECO:0000256" key="2">
    <source>
        <dbReference type="SAM" id="MobiDB-lite"/>
    </source>
</evidence>
<protein>
    <submittedName>
        <fullName evidence="3">BMERB domain-containing protein</fullName>
    </submittedName>
</protein>
<keyword evidence="1" id="KW-0175">Coiled coil</keyword>
<keyword evidence="4" id="KW-1185">Reference proteome</keyword>
<dbReference type="EnsemblMetazoa" id="RPRC000078-RA">
    <property type="protein sequence ID" value="RPRC000078-PA"/>
    <property type="gene ID" value="RPRC000078"/>
</dbReference>
<dbReference type="STRING" id="13249.T1H7U8"/>
<evidence type="ECO:0000313" key="4">
    <source>
        <dbReference type="Proteomes" id="UP000015103"/>
    </source>
</evidence>
<feature type="region of interest" description="Disordered" evidence="2">
    <location>
        <begin position="1"/>
        <end position="53"/>
    </location>
</feature>
<dbReference type="InParanoid" id="T1H7U8"/>
<dbReference type="Proteomes" id="UP000015103">
    <property type="component" value="Unassembled WGS sequence"/>
</dbReference>
<dbReference type="HOGENOM" id="CLU_2018037_0_0_1"/>
<accession>T1H7U8</accession>
<evidence type="ECO:0000256" key="1">
    <source>
        <dbReference type="SAM" id="Coils"/>
    </source>
</evidence>
<reference evidence="3" key="1">
    <citation type="submission" date="2015-05" db="UniProtKB">
        <authorList>
            <consortium name="EnsemblMetazoa"/>
        </authorList>
    </citation>
    <scope>IDENTIFICATION</scope>
</reference>
<sequence>MPPEEVISENQTNLRQSSPLKSMSTSTNSSPVKNCGETNGNSQRNSPTKYNGVGGRLDSFTSLMERISPENSQFGKDVVNYIQNEMDALEREQKQIDKQAAVLEKELRNVMELGKQYSLPGLA</sequence>
<feature type="coiled-coil region" evidence="1">
    <location>
        <begin position="79"/>
        <end position="109"/>
    </location>
</feature>
<dbReference type="EMBL" id="ACPB03006714">
    <property type="status" value="NOT_ANNOTATED_CDS"/>
    <property type="molecule type" value="Genomic_DNA"/>
</dbReference>
<evidence type="ECO:0000313" key="3">
    <source>
        <dbReference type="EnsemblMetazoa" id="RPRC000078-PA"/>
    </source>
</evidence>
<dbReference type="AlphaFoldDB" id="T1H7U8"/>
<name>T1H7U8_RHOPR</name>